<dbReference type="RefSeq" id="WP_138282190.1">
    <property type="nucleotide sequence ID" value="NZ_BMGE01000003.1"/>
</dbReference>
<dbReference type="EMBL" id="VCEI01000025">
    <property type="protein sequence ID" value="TLU92081.1"/>
    <property type="molecule type" value="Genomic_DNA"/>
</dbReference>
<sequence length="302" mass="34281">MTKSTGLLASQLIKLKNLQLTGKLVSEELMLGIHASKRSGIGVEFEQYRHYEPGDDPKRIDWKLFARTDKHLIRESSTESDKQVRFVLDLSGSMNYSENGVSRLQYAQILLASLSYLSYIQNDQISLYTLKNSAIQTISATGAVSSGKQAFQKILVGLEKTVAEGPWRLSDESGVGIRFPELQSKKKEQLVFVSDFLQAQNEWLDLIRSLASAHREIVVFQILGDQEMDFNLDGFYRFKDLETGKEIELDAGSVREKFRESADLYLQQLKEALQIPHVQLIRTRMSDPIGKVLKTFLTKRKG</sequence>
<dbReference type="Pfam" id="PF01882">
    <property type="entry name" value="DUF58"/>
    <property type="match status" value="1"/>
</dbReference>
<keyword evidence="3" id="KW-1185">Reference proteome</keyword>
<gene>
    <name evidence="2" type="ORF">FEM55_15130</name>
</gene>
<proteinExistence type="predicted"/>
<dbReference type="Gene3D" id="3.40.50.410">
    <property type="entry name" value="von Willebrand factor, type A domain"/>
    <property type="match status" value="1"/>
</dbReference>
<dbReference type="SUPFAM" id="SSF53300">
    <property type="entry name" value="vWA-like"/>
    <property type="match status" value="1"/>
</dbReference>
<organism evidence="2 3">
    <name type="scientific">Dyadobacter sediminis</name>
    <dbReference type="NCBI Taxonomy" id="1493691"/>
    <lineage>
        <taxon>Bacteria</taxon>
        <taxon>Pseudomonadati</taxon>
        <taxon>Bacteroidota</taxon>
        <taxon>Cytophagia</taxon>
        <taxon>Cytophagales</taxon>
        <taxon>Spirosomataceae</taxon>
        <taxon>Dyadobacter</taxon>
    </lineage>
</organism>
<dbReference type="PANTHER" id="PTHR33608">
    <property type="entry name" value="BLL2464 PROTEIN"/>
    <property type="match status" value="1"/>
</dbReference>
<dbReference type="Proteomes" id="UP000309788">
    <property type="component" value="Unassembled WGS sequence"/>
</dbReference>
<accession>A0A5R9KB89</accession>
<reference evidence="2 3" key="1">
    <citation type="submission" date="2019-05" db="EMBL/GenBank/DDBJ databases">
        <authorList>
            <person name="Qu J.-H."/>
        </authorList>
    </citation>
    <scope>NUCLEOTIDE SEQUENCE [LARGE SCALE GENOMIC DNA]</scope>
    <source>
        <strain evidence="2 3">Z12</strain>
    </source>
</reference>
<name>A0A5R9KB89_9BACT</name>
<dbReference type="OrthoDB" id="9776116at2"/>
<protein>
    <submittedName>
        <fullName evidence="2">DUF58 domain-containing protein</fullName>
    </submittedName>
</protein>
<feature type="domain" description="DUF58" evidence="1">
    <location>
        <begin position="47"/>
        <end position="262"/>
    </location>
</feature>
<comment type="caution">
    <text evidence="2">The sequence shown here is derived from an EMBL/GenBank/DDBJ whole genome shotgun (WGS) entry which is preliminary data.</text>
</comment>
<dbReference type="AlphaFoldDB" id="A0A5R9KB89"/>
<dbReference type="PANTHER" id="PTHR33608:SF7">
    <property type="entry name" value="DUF58 DOMAIN-CONTAINING PROTEIN"/>
    <property type="match status" value="1"/>
</dbReference>
<evidence type="ECO:0000313" key="3">
    <source>
        <dbReference type="Proteomes" id="UP000309788"/>
    </source>
</evidence>
<evidence type="ECO:0000313" key="2">
    <source>
        <dbReference type="EMBL" id="TLU92081.1"/>
    </source>
</evidence>
<dbReference type="InterPro" id="IPR036465">
    <property type="entry name" value="vWFA_dom_sf"/>
</dbReference>
<dbReference type="InterPro" id="IPR002881">
    <property type="entry name" value="DUF58"/>
</dbReference>
<evidence type="ECO:0000259" key="1">
    <source>
        <dbReference type="Pfam" id="PF01882"/>
    </source>
</evidence>